<dbReference type="InterPro" id="IPR037171">
    <property type="entry name" value="NagB/RpiA_transferase-like"/>
</dbReference>
<evidence type="ECO:0000256" key="7">
    <source>
        <dbReference type="RuleBase" id="RU361279"/>
    </source>
</evidence>
<keyword evidence="2 6" id="KW-0547">Nucleotide-binding</keyword>
<dbReference type="EMBL" id="VIIS01000861">
    <property type="protein sequence ID" value="KAF0304244.1"/>
    <property type="molecule type" value="Genomic_DNA"/>
</dbReference>
<comment type="similarity">
    <text evidence="1 7">Belongs to the 5-formyltetrahydrofolate cyclo-ligase family.</text>
</comment>
<feature type="binding site" evidence="6">
    <location>
        <position position="49"/>
    </location>
    <ligand>
        <name>substrate</name>
    </ligand>
</feature>
<dbReference type="PANTHER" id="PTHR23407:SF1">
    <property type="entry name" value="5-FORMYLTETRAHYDROFOLATE CYCLO-LIGASE"/>
    <property type="match status" value="1"/>
</dbReference>
<dbReference type="Gene3D" id="3.40.50.10420">
    <property type="entry name" value="NagB/RpiA/CoA transferase-like"/>
    <property type="match status" value="1"/>
</dbReference>
<feature type="binding site" evidence="6">
    <location>
        <begin position="3"/>
        <end position="7"/>
    </location>
    <ligand>
        <name>ATP</name>
        <dbReference type="ChEBI" id="CHEBI:30616"/>
    </ligand>
</feature>
<dbReference type="NCBIfam" id="TIGR02727">
    <property type="entry name" value="MTHFS_bact"/>
    <property type="match status" value="1"/>
</dbReference>
<dbReference type="Pfam" id="PF01812">
    <property type="entry name" value="5-FTHF_cyc-lig"/>
    <property type="match status" value="1"/>
</dbReference>
<organism evidence="8 9">
    <name type="scientific">Amphibalanus amphitrite</name>
    <name type="common">Striped barnacle</name>
    <name type="synonym">Balanus amphitrite</name>
    <dbReference type="NCBI Taxonomy" id="1232801"/>
    <lineage>
        <taxon>Eukaryota</taxon>
        <taxon>Metazoa</taxon>
        <taxon>Ecdysozoa</taxon>
        <taxon>Arthropoda</taxon>
        <taxon>Crustacea</taxon>
        <taxon>Multicrustacea</taxon>
        <taxon>Cirripedia</taxon>
        <taxon>Thoracica</taxon>
        <taxon>Thoracicalcarea</taxon>
        <taxon>Balanomorpha</taxon>
        <taxon>Balanoidea</taxon>
        <taxon>Balanidae</taxon>
        <taxon>Amphibalaninae</taxon>
        <taxon>Amphibalanus</taxon>
    </lineage>
</organism>
<dbReference type="Proteomes" id="UP000440578">
    <property type="component" value="Unassembled WGS sequence"/>
</dbReference>
<dbReference type="GO" id="GO:0035999">
    <property type="term" value="P:tetrahydrofolate interconversion"/>
    <property type="evidence" value="ECO:0007669"/>
    <property type="project" value="TreeGrafter"/>
</dbReference>
<dbReference type="GO" id="GO:0046872">
    <property type="term" value="F:metal ion binding"/>
    <property type="evidence" value="ECO:0007669"/>
    <property type="project" value="UniProtKB-KW"/>
</dbReference>
<feature type="binding site" evidence="6">
    <location>
        <begin position="138"/>
        <end position="146"/>
    </location>
    <ligand>
        <name>ATP</name>
        <dbReference type="ChEBI" id="CHEBI:30616"/>
    </ligand>
</feature>
<keyword evidence="7" id="KW-0460">Magnesium</keyword>
<accession>A0A6A4WKC5</accession>
<keyword evidence="8" id="KW-0436">Ligase</keyword>
<dbReference type="AlphaFoldDB" id="A0A6A4WKC5"/>
<feature type="binding site" evidence="6">
    <location>
        <position position="54"/>
    </location>
    <ligand>
        <name>substrate</name>
    </ligand>
</feature>
<comment type="catalytic activity">
    <reaction evidence="4 7">
        <text>(6S)-5-formyl-5,6,7,8-tetrahydrofolate + ATP = (6R)-5,10-methenyltetrahydrofolate + ADP + phosphate</text>
        <dbReference type="Rhea" id="RHEA:10488"/>
        <dbReference type="ChEBI" id="CHEBI:30616"/>
        <dbReference type="ChEBI" id="CHEBI:43474"/>
        <dbReference type="ChEBI" id="CHEBI:57455"/>
        <dbReference type="ChEBI" id="CHEBI:57457"/>
        <dbReference type="ChEBI" id="CHEBI:456216"/>
        <dbReference type="EC" id="6.3.3.2"/>
    </reaction>
</comment>
<evidence type="ECO:0000256" key="5">
    <source>
        <dbReference type="ARBA" id="ARBA00038966"/>
    </source>
</evidence>
<dbReference type="PIRSF" id="PIRSF006806">
    <property type="entry name" value="FTHF_cligase"/>
    <property type="match status" value="1"/>
</dbReference>
<evidence type="ECO:0000313" key="8">
    <source>
        <dbReference type="EMBL" id="KAF0304244.1"/>
    </source>
</evidence>
<dbReference type="GO" id="GO:0005524">
    <property type="term" value="F:ATP binding"/>
    <property type="evidence" value="ECO:0007669"/>
    <property type="project" value="UniProtKB-KW"/>
</dbReference>
<dbReference type="GO" id="GO:0030272">
    <property type="term" value="F:5-formyltetrahydrofolate cyclo-ligase activity"/>
    <property type="evidence" value="ECO:0007669"/>
    <property type="project" value="UniProtKB-EC"/>
</dbReference>
<keyword evidence="7" id="KW-0479">Metal-binding</keyword>
<evidence type="ECO:0000313" key="9">
    <source>
        <dbReference type="Proteomes" id="UP000440578"/>
    </source>
</evidence>
<evidence type="ECO:0000256" key="2">
    <source>
        <dbReference type="ARBA" id="ARBA00022741"/>
    </source>
</evidence>
<dbReference type="PANTHER" id="PTHR23407">
    <property type="entry name" value="ATPASE INHIBITOR/5-FORMYLTETRAHYDROFOLATE CYCLO-LIGASE"/>
    <property type="match status" value="1"/>
</dbReference>
<dbReference type="EC" id="6.3.3.2" evidence="5 7"/>
<evidence type="ECO:0000256" key="3">
    <source>
        <dbReference type="ARBA" id="ARBA00022840"/>
    </source>
</evidence>
<dbReference type="OrthoDB" id="2015992at2759"/>
<gene>
    <name evidence="8" type="primary">MTHFS</name>
    <name evidence="8" type="ORF">FJT64_023883</name>
</gene>
<keyword evidence="9" id="KW-1185">Reference proteome</keyword>
<sequence>MAKSALRKRVKAAVSQLSSEERARQSRAVTRQLLALPQYQQSQRVSVYLSMPDEIQTGDIVADLLRAGKQCFIPRYESGSSHMDMVRLHSAADLAALPTTKWNIQQPSLDEQREEALQTGGLDLILMPGLAFSRAGHRLGRGRGYYDRYLTRCREAQRRPPFTVALAFAEQLVDEVPVEETDVPVDVVLCAGGEGDH</sequence>
<keyword evidence="3 6" id="KW-0067">ATP-binding</keyword>
<dbReference type="FunFam" id="3.40.50.10420:FF:000007">
    <property type="entry name" value="5-formyltetrahydrofolate cyclo-ligase"/>
    <property type="match status" value="1"/>
</dbReference>
<dbReference type="InterPro" id="IPR002698">
    <property type="entry name" value="FTHF_cligase"/>
</dbReference>
<protein>
    <recommendedName>
        <fullName evidence="5 7">5-formyltetrahydrofolate cyclo-ligase</fullName>
        <ecNumber evidence="5 7">6.3.3.2</ecNumber>
    </recommendedName>
</protein>
<comment type="caution">
    <text evidence="8">The sequence shown here is derived from an EMBL/GenBank/DDBJ whole genome shotgun (WGS) entry which is preliminary data.</text>
</comment>
<comment type="cofactor">
    <cofactor evidence="7">
        <name>Mg(2+)</name>
        <dbReference type="ChEBI" id="CHEBI:18420"/>
    </cofactor>
</comment>
<name>A0A6A4WKC5_AMPAM</name>
<evidence type="ECO:0000256" key="1">
    <source>
        <dbReference type="ARBA" id="ARBA00010638"/>
    </source>
</evidence>
<proteinExistence type="inferred from homology"/>
<evidence type="ECO:0000256" key="6">
    <source>
        <dbReference type="PIRSR" id="PIRSR006806-1"/>
    </source>
</evidence>
<reference evidence="8 9" key="1">
    <citation type="submission" date="2019-07" db="EMBL/GenBank/DDBJ databases">
        <title>Draft genome assembly of a fouling barnacle, Amphibalanus amphitrite (Darwin, 1854): The first reference genome for Thecostraca.</title>
        <authorList>
            <person name="Kim W."/>
        </authorList>
    </citation>
    <scope>NUCLEOTIDE SEQUENCE [LARGE SCALE GENOMIC DNA]</scope>
    <source>
        <strain evidence="8">SNU_AA5</strain>
        <tissue evidence="8">Soma without cirri and trophi</tissue>
    </source>
</reference>
<dbReference type="GO" id="GO:0009396">
    <property type="term" value="P:folic acid-containing compound biosynthetic process"/>
    <property type="evidence" value="ECO:0007669"/>
    <property type="project" value="TreeGrafter"/>
</dbReference>
<dbReference type="InterPro" id="IPR024185">
    <property type="entry name" value="FTHF_cligase-like_sf"/>
</dbReference>
<dbReference type="GO" id="GO:0005739">
    <property type="term" value="C:mitochondrion"/>
    <property type="evidence" value="ECO:0007669"/>
    <property type="project" value="TreeGrafter"/>
</dbReference>
<evidence type="ECO:0000256" key="4">
    <source>
        <dbReference type="ARBA" id="ARBA00036539"/>
    </source>
</evidence>
<dbReference type="SUPFAM" id="SSF100950">
    <property type="entry name" value="NagB/RpiA/CoA transferase-like"/>
    <property type="match status" value="1"/>
</dbReference>